<dbReference type="OrthoDB" id="655095at2"/>
<dbReference type="GO" id="GO:0016757">
    <property type="term" value="F:glycosyltransferase activity"/>
    <property type="evidence" value="ECO:0007669"/>
    <property type="project" value="InterPro"/>
</dbReference>
<protein>
    <submittedName>
        <fullName evidence="2">Glycosyltransferase involved in cell wall bisynthesis</fullName>
    </submittedName>
</protein>
<dbReference type="PANTHER" id="PTHR12526">
    <property type="entry name" value="GLYCOSYLTRANSFERASE"/>
    <property type="match status" value="1"/>
</dbReference>
<dbReference type="Proteomes" id="UP000199532">
    <property type="component" value="Unassembled WGS sequence"/>
</dbReference>
<organism evidence="2 3">
    <name type="scientific">Dyadobacter koreensis</name>
    <dbReference type="NCBI Taxonomy" id="408657"/>
    <lineage>
        <taxon>Bacteria</taxon>
        <taxon>Pseudomonadati</taxon>
        <taxon>Bacteroidota</taxon>
        <taxon>Cytophagia</taxon>
        <taxon>Cytophagales</taxon>
        <taxon>Spirosomataceae</taxon>
        <taxon>Dyadobacter</taxon>
    </lineage>
</organism>
<dbReference type="EMBL" id="FNXY01000009">
    <property type="protein sequence ID" value="SEJ55740.1"/>
    <property type="molecule type" value="Genomic_DNA"/>
</dbReference>
<keyword evidence="3" id="KW-1185">Reference proteome</keyword>
<dbReference type="AlphaFoldDB" id="A0A1H7A1N3"/>
<dbReference type="InterPro" id="IPR001296">
    <property type="entry name" value="Glyco_trans_1"/>
</dbReference>
<dbReference type="PANTHER" id="PTHR12526:SF630">
    <property type="entry name" value="GLYCOSYLTRANSFERASE"/>
    <property type="match status" value="1"/>
</dbReference>
<dbReference type="Gene3D" id="3.40.50.2000">
    <property type="entry name" value="Glycogen Phosphorylase B"/>
    <property type="match status" value="2"/>
</dbReference>
<evidence type="ECO:0000259" key="1">
    <source>
        <dbReference type="Pfam" id="PF00534"/>
    </source>
</evidence>
<evidence type="ECO:0000313" key="2">
    <source>
        <dbReference type="EMBL" id="SEJ55740.1"/>
    </source>
</evidence>
<dbReference type="Pfam" id="PF00534">
    <property type="entry name" value="Glycos_transf_1"/>
    <property type="match status" value="1"/>
</dbReference>
<name>A0A1H7A1N3_9BACT</name>
<feature type="domain" description="Glycosyl transferase family 1" evidence="1">
    <location>
        <begin position="187"/>
        <end position="337"/>
    </location>
</feature>
<dbReference type="STRING" id="408657.SAMN04487995_5281"/>
<dbReference type="RefSeq" id="WP_090340366.1">
    <property type="nucleotide sequence ID" value="NZ_FNXY01000009.1"/>
</dbReference>
<reference evidence="2 3" key="1">
    <citation type="submission" date="2016-10" db="EMBL/GenBank/DDBJ databases">
        <authorList>
            <person name="de Groot N.N."/>
        </authorList>
    </citation>
    <scope>NUCLEOTIDE SEQUENCE [LARGE SCALE GENOMIC DNA]</scope>
    <source>
        <strain evidence="2 3">DSM 19938</strain>
    </source>
</reference>
<dbReference type="SUPFAM" id="SSF53756">
    <property type="entry name" value="UDP-Glycosyltransferase/glycogen phosphorylase"/>
    <property type="match status" value="1"/>
</dbReference>
<gene>
    <name evidence="2" type="ORF">SAMN04487995_5281</name>
</gene>
<evidence type="ECO:0000313" key="3">
    <source>
        <dbReference type="Proteomes" id="UP000199532"/>
    </source>
</evidence>
<sequence length="372" mass="42139">MNVSSTRRKILFFTPYATRTGSEMLIYYMLKYLDRSKFEAGLVAFAHGELLNDLPPDIPVFFAPGKFSIKDKIAFHLGFHPTHRAIKKISQTFKADLWYVNTVMLTDVVKMAKELQIPVISHIHELSAMFSQVSSTDFETVIKDSSMLIGCSDTVCKCLAESGSKKVKRLYPFVDLNEIKPDPEKVKQIRKEWGVGPDDFVWIMSGTTSDRKGFDLLPDIALQIPPNAKIHLVWVGNLGNDGLVYWTRKRCEQITNVKIHLIGAKKEDYASYLDAADGFMLTSRQEPFGMVLVEAAWLGKPIVSFASGGPAEFITPELGTIVPNLDINLFVRSMLDWNKKLSTFDKEKSRKKALEFNVENGIAEWQRIIDEF</sequence>
<keyword evidence="2" id="KW-0808">Transferase</keyword>
<proteinExistence type="predicted"/>
<accession>A0A1H7A1N3</accession>